<dbReference type="Proteomes" id="UP000604825">
    <property type="component" value="Unassembled WGS sequence"/>
</dbReference>
<keyword evidence="2" id="KW-1185">Reference proteome</keyword>
<gene>
    <name evidence="1" type="ORF">NCGR_LOCUS41681</name>
</gene>
<evidence type="ECO:0000313" key="2">
    <source>
        <dbReference type="Proteomes" id="UP000604825"/>
    </source>
</evidence>
<name>A0A811QBV5_9POAL</name>
<dbReference type="OrthoDB" id="2020542at2759"/>
<organism evidence="1 2">
    <name type="scientific">Miscanthus lutarioriparius</name>
    <dbReference type="NCBI Taxonomy" id="422564"/>
    <lineage>
        <taxon>Eukaryota</taxon>
        <taxon>Viridiplantae</taxon>
        <taxon>Streptophyta</taxon>
        <taxon>Embryophyta</taxon>
        <taxon>Tracheophyta</taxon>
        <taxon>Spermatophyta</taxon>
        <taxon>Magnoliopsida</taxon>
        <taxon>Liliopsida</taxon>
        <taxon>Poales</taxon>
        <taxon>Poaceae</taxon>
        <taxon>PACMAD clade</taxon>
        <taxon>Panicoideae</taxon>
        <taxon>Andropogonodae</taxon>
        <taxon>Andropogoneae</taxon>
        <taxon>Saccharinae</taxon>
        <taxon>Miscanthus</taxon>
    </lineage>
</organism>
<protein>
    <submittedName>
        <fullName evidence="1">Uncharacterized protein</fullName>
    </submittedName>
</protein>
<reference evidence="1" key="1">
    <citation type="submission" date="2020-10" db="EMBL/GenBank/DDBJ databases">
        <authorList>
            <person name="Han B."/>
            <person name="Lu T."/>
            <person name="Zhao Q."/>
            <person name="Huang X."/>
            <person name="Zhao Y."/>
        </authorList>
    </citation>
    <scope>NUCLEOTIDE SEQUENCE</scope>
</reference>
<dbReference type="AlphaFoldDB" id="A0A811QBV5"/>
<dbReference type="EMBL" id="CAJGYO010000010">
    <property type="protein sequence ID" value="CAD6258201.1"/>
    <property type="molecule type" value="Genomic_DNA"/>
</dbReference>
<comment type="caution">
    <text evidence="1">The sequence shown here is derived from an EMBL/GenBank/DDBJ whole genome shotgun (WGS) entry which is preliminary data.</text>
</comment>
<proteinExistence type="predicted"/>
<evidence type="ECO:0000313" key="1">
    <source>
        <dbReference type="EMBL" id="CAD6258201.1"/>
    </source>
</evidence>
<accession>A0A811QBV5</accession>
<sequence length="117" mass="13809">MDLKLHTFNWLCEASDHRELLLARDGFESCKIQVFCIAEEGTEAEELKADVKKYLYDLRMQAEDRIRAYLSLIKETAQREGRPLMEDGRQIVVNEEKVEKFLYMMLKLNTTIVKYSI</sequence>